<dbReference type="Gene3D" id="3.30.1330.60">
    <property type="entry name" value="OmpA-like domain"/>
    <property type="match status" value="1"/>
</dbReference>
<gene>
    <name evidence="3" type="ORF">VCR31J2_1310603</name>
</gene>
<dbReference type="Gene3D" id="2.60.40.2540">
    <property type="match status" value="1"/>
</dbReference>
<dbReference type="GO" id="GO:0016020">
    <property type="term" value="C:membrane"/>
    <property type="evidence" value="ECO:0007669"/>
    <property type="project" value="UniProtKB-UniRule"/>
</dbReference>
<dbReference type="PANTHER" id="PTHR30329:SF17">
    <property type="entry name" value="LIPOPROTEIN YFIB-RELATED"/>
    <property type="match status" value="1"/>
</dbReference>
<comment type="caution">
    <text evidence="3">The sequence shown here is derived from an EMBL/GenBank/DDBJ whole genome shotgun (WGS) entry which is preliminary data.</text>
</comment>
<dbReference type="Pfam" id="PF00691">
    <property type="entry name" value="OmpA"/>
    <property type="match status" value="1"/>
</dbReference>
<feature type="domain" description="OmpA-like" evidence="2">
    <location>
        <begin position="184"/>
        <end position="300"/>
    </location>
</feature>
<proteinExistence type="predicted"/>
<dbReference type="CDD" id="cd07185">
    <property type="entry name" value="OmpA_C-like"/>
    <property type="match status" value="1"/>
</dbReference>
<dbReference type="Proteomes" id="UP000041625">
    <property type="component" value="Unassembled WGS sequence"/>
</dbReference>
<dbReference type="InterPro" id="IPR041544">
    <property type="entry name" value="MotY_N"/>
</dbReference>
<dbReference type="PANTHER" id="PTHR30329">
    <property type="entry name" value="STATOR ELEMENT OF FLAGELLAR MOTOR COMPLEX"/>
    <property type="match status" value="1"/>
</dbReference>
<evidence type="ECO:0000313" key="3">
    <source>
        <dbReference type="EMBL" id="CDT78499.1"/>
    </source>
</evidence>
<evidence type="ECO:0000313" key="4">
    <source>
        <dbReference type="Proteomes" id="UP000041625"/>
    </source>
</evidence>
<evidence type="ECO:0000256" key="1">
    <source>
        <dbReference type="PROSITE-ProRule" id="PRU00473"/>
    </source>
</evidence>
<dbReference type="RefSeq" id="WP_050651145.1">
    <property type="nucleotide sequence ID" value="NZ_JBAHVU010000135.1"/>
</dbReference>
<dbReference type="InterPro" id="IPR036737">
    <property type="entry name" value="OmpA-like_sf"/>
</dbReference>
<keyword evidence="3" id="KW-0282">Flagellum</keyword>
<sequence length="300" mass="33995">MNKYFWATVSLGTSSVFRRVLGKMLSALLIGWGVMLSTQVLAQRYIVPFDSVEWRFTESVDQCELNSFDPHTGFSVQFILLAASPMEVRVEKRGVRSLPTSTSFNTTEPVWGTSQSYTTTTIERVNKQGAALVTDDGATLMLDDMASGAWFNVNAMDFDVYFPTTNFKPALEQFNECRYGLPPVNFQHARRVELRFQQGAVSLTEGQKRTINDISTLVKRDSRIIRILIDGYTDNSGDSVANLQLSKQRGSDVAQWFMGNGVSKKMIEIRGHGDRYPKYDNTTQQGRDKNRRVEIRLVRK</sequence>
<dbReference type="PRINTS" id="PR01023">
    <property type="entry name" value="NAFLGMOTY"/>
</dbReference>
<evidence type="ECO:0000259" key="2">
    <source>
        <dbReference type="PROSITE" id="PS51123"/>
    </source>
</evidence>
<reference evidence="3 4" key="1">
    <citation type="submission" date="2014-06" db="EMBL/GenBank/DDBJ databases">
        <authorList>
            <person name="Le Roux F."/>
        </authorList>
    </citation>
    <scope>NUCLEOTIDE SEQUENCE [LARGE SCALE GENOMIC DNA]</scope>
    <source>
        <strain evidence="3 4">J2-31</strain>
    </source>
</reference>
<accession>A0AA87C2D6</accession>
<dbReference type="InterPro" id="IPR050330">
    <property type="entry name" value="Bact_OuterMem_StrucFunc"/>
</dbReference>
<name>A0AA87C2D6_9VIBR</name>
<dbReference type="Pfam" id="PF18393">
    <property type="entry name" value="MotY_N"/>
    <property type="match status" value="1"/>
</dbReference>
<keyword evidence="1" id="KW-0472">Membrane</keyword>
<organism evidence="3 4">
    <name type="scientific">Vibrio coralliirubri</name>
    <dbReference type="NCBI Taxonomy" id="1516159"/>
    <lineage>
        <taxon>Bacteria</taxon>
        <taxon>Pseudomonadati</taxon>
        <taxon>Pseudomonadota</taxon>
        <taxon>Gammaproteobacteria</taxon>
        <taxon>Vibrionales</taxon>
        <taxon>Vibrionaceae</taxon>
        <taxon>Vibrio</taxon>
    </lineage>
</organism>
<dbReference type="InterPro" id="IPR006665">
    <property type="entry name" value="OmpA-like"/>
</dbReference>
<keyword evidence="4" id="KW-1185">Reference proteome</keyword>
<keyword evidence="3" id="KW-0966">Cell projection</keyword>
<dbReference type="PROSITE" id="PS51123">
    <property type="entry name" value="OMPA_2"/>
    <property type="match status" value="1"/>
</dbReference>
<keyword evidence="3" id="KW-0969">Cilium</keyword>
<dbReference type="EMBL" id="CCKJ01000037">
    <property type="protein sequence ID" value="CDT78499.1"/>
    <property type="molecule type" value="Genomic_DNA"/>
</dbReference>
<dbReference type="SUPFAM" id="SSF103088">
    <property type="entry name" value="OmpA-like"/>
    <property type="match status" value="1"/>
</dbReference>
<dbReference type="AlphaFoldDB" id="A0AA87C2D6"/>
<protein>
    <submittedName>
        <fullName evidence="3">Sodium-type flagellar protein MotY</fullName>
    </submittedName>
</protein>